<keyword evidence="4" id="KW-1185">Reference proteome</keyword>
<dbReference type="AlphaFoldDB" id="A0A7H0HEC0"/>
<proteinExistence type="inferred from homology"/>
<dbReference type="SUPFAM" id="SSF69047">
    <property type="entry name" value="Hypothetical protein YjbJ"/>
    <property type="match status" value="1"/>
</dbReference>
<dbReference type="Pfam" id="PF05532">
    <property type="entry name" value="CsbD"/>
    <property type="match status" value="1"/>
</dbReference>
<feature type="domain" description="CsbD-like" evidence="2">
    <location>
        <begin position="5"/>
        <end position="55"/>
    </location>
</feature>
<sequence>MGKHQITGRINEAKGAVKEAVGKLVGDRGLQARGIAQKFAGRVEAKAGRLRQVAK</sequence>
<dbReference type="InterPro" id="IPR008462">
    <property type="entry name" value="CsbD"/>
</dbReference>
<dbReference type="KEGG" id="amon:H9L24_18485"/>
<dbReference type="Proteomes" id="UP000516057">
    <property type="component" value="Chromosome"/>
</dbReference>
<reference evidence="3 4" key="1">
    <citation type="submission" date="2020-08" db="EMBL/GenBank/DDBJ databases">
        <title>Genome sequence of Acidovorax monticola KACC 19171T.</title>
        <authorList>
            <person name="Hyun D.-W."/>
            <person name="Bae J.-W."/>
        </authorList>
    </citation>
    <scope>NUCLEOTIDE SEQUENCE [LARGE SCALE GENOMIC DNA]</scope>
    <source>
        <strain evidence="3 4">KACC 19171</strain>
    </source>
</reference>
<evidence type="ECO:0000313" key="3">
    <source>
        <dbReference type="EMBL" id="QNP58886.1"/>
    </source>
</evidence>
<comment type="similarity">
    <text evidence="1">Belongs to the UPF0337 (CsbD) family.</text>
</comment>
<dbReference type="EMBL" id="CP060790">
    <property type="protein sequence ID" value="QNP58886.1"/>
    <property type="molecule type" value="Genomic_DNA"/>
</dbReference>
<evidence type="ECO:0000313" key="4">
    <source>
        <dbReference type="Proteomes" id="UP000516057"/>
    </source>
</evidence>
<protein>
    <submittedName>
        <fullName evidence="3">CsbD family protein</fullName>
    </submittedName>
</protein>
<organism evidence="3 4">
    <name type="scientific">Paenacidovorax monticola</name>
    <dbReference type="NCBI Taxonomy" id="1926868"/>
    <lineage>
        <taxon>Bacteria</taxon>
        <taxon>Pseudomonadati</taxon>
        <taxon>Pseudomonadota</taxon>
        <taxon>Betaproteobacteria</taxon>
        <taxon>Burkholderiales</taxon>
        <taxon>Comamonadaceae</taxon>
        <taxon>Paenacidovorax</taxon>
    </lineage>
</organism>
<dbReference type="InterPro" id="IPR036629">
    <property type="entry name" value="YjbJ_sf"/>
</dbReference>
<evidence type="ECO:0000256" key="1">
    <source>
        <dbReference type="ARBA" id="ARBA00009129"/>
    </source>
</evidence>
<evidence type="ECO:0000259" key="2">
    <source>
        <dbReference type="Pfam" id="PF05532"/>
    </source>
</evidence>
<accession>A0A7H0HEC0</accession>
<gene>
    <name evidence="3" type="ORF">H9L24_18485</name>
</gene>
<dbReference type="Gene3D" id="1.10.1470.10">
    <property type="entry name" value="YjbJ"/>
    <property type="match status" value="1"/>
</dbReference>
<name>A0A7H0HEC0_9BURK</name>
<dbReference type="RefSeq" id="WP_187735871.1">
    <property type="nucleotide sequence ID" value="NZ_CP060790.1"/>
</dbReference>